<feature type="region of interest" description="Disordered" evidence="1">
    <location>
        <begin position="47"/>
        <end position="88"/>
    </location>
</feature>
<feature type="region of interest" description="Disordered" evidence="1">
    <location>
        <begin position="157"/>
        <end position="226"/>
    </location>
</feature>
<dbReference type="GeneID" id="54345260"/>
<feature type="compositionally biased region" description="Polar residues" evidence="1">
    <location>
        <begin position="208"/>
        <end position="217"/>
    </location>
</feature>
<evidence type="ECO:0000313" key="3">
    <source>
        <dbReference type="Proteomes" id="UP000800082"/>
    </source>
</evidence>
<evidence type="ECO:0000256" key="1">
    <source>
        <dbReference type="SAM" id="MobiDB-lite"/>
    </source>
</evidence>
<keyword evidence="3" id="KW-1185">Reference proteome</keyword>
<reference evidence="2" key="1">
    <citation type="journal article" date="2020" name="Stud. Mycol.">
        <title>101 Dothideomycetes genomes: a test case for predicting lifestyles and emergence of pathogens.</title>
        <authorList>
            <person name="Haridas S."/>
            <person name="Albert R."/>
            <person name="Binder M."/>
            <person name="Bloem J."/>
            <person name="Labutti K."/>
            <person name="Salamov A."/>
            <person name="Andreopoulos B."/>
            <person name="Baker S."/>
            <person name="Barry K."/>
            <person name="Bills G."/>
            <person name="Bluhm B."/>
            <person name="Cannon C."/>
            <person name="Castanera R."/>
            <person name="Culley D."/>
            <person name="Daum C."/>
            <person name="Ezra D."/>
            <person name="Gonzalez J."/>
            <person name="Henrissat B."/>
            <person name="Kuo A."/>
            <person name="Liang C."/>
            <person name="Lipzen A."/>
            <person name="Lutzoni F."/>
            <person name="Magnuson J."/>
            <person name="Mondo S."/>
            <person name="Nolan M."/>
            <person name="Ohm R."/>
            <person name="Pangilinan J."/>
            <person name="Park H.-J."/>
            <person name="Ramirez L."/>
            <person name="Alfaro M."/>
            <person name="Sun H."/>
            <person name="Tritt A."/>
            <person name="Yoshinaga Y."/>
            <person name="Zwiers L.-H."/>
            <person name="Turgeon B."/>
            <person name="Goodwin S."/>
            <person name="Spatafora J."/>
            <person name="Crous P."/>
            <person name="Grigoriev I."/>
        </authorList>
    </citation>
    <scope>NUCLEOTIDE SEQUENCE</scope>
    <source>
        <strain evidence="2">CBS 183.55</strain>
    </source>
</reference>
<protein>
    <submittedName>
        <fullName evidence="2">Uncharacterized protein</fullName>
    </submittedName>
</protein>
<proteinExistence type="predicted"/>
<dbReference type="AlphaFoldDB" id="A0A6A5S072"/>
<evidence type="ECO:0000313" key="2">
    <source>
        <dbReference type="EMBL" id="KAF1932980.1"/>
    </source>
</evidence>
<feature type="region of interest" description="Disordered" evidence="1">
    <location>
        <begin position="107"/>
        <end position="128"/>
    </location>
</feature>
<feature type="compositionally biased region" description="Polar residues" evidence="1">
    <location>
        <begin position="318"/>
        <end position="332"/>
    </location>
</feature>
<dbReference type="EMBL" id="ML978958">
    <property type="protein sequence ID" value="KAF1932980.1"/>
    <property type="molecule type" value="Genomic_DNA"/>
</dbReference>
<feature type="compositionally biased region" description="Basic and acidic residues" evidence="1">
    <location>
        <begin position="50"/>
        <end position="63"/>
    </location>
</feature>
<name>A0A6A5S072_9PLEO</name>
<feature type="region of interest" description="Disordered" evidence="1">
    <location>
        <begin position="300"/>
        <end position="351"/>
    </location>
</feature>
<sequence length="371" mass="41155">MPLIVEDSVKAYSEPLRNDSDADCSDVIGVDRLRRCAELASPFKSLASFRDNDQQRINPRGEEGQGDSDYGSSESSDQEGRLEHNAKKQLLHDAVSVARLRVDRCSTTEASEIEDSANEDDRVGSEVGKGSRFGSALFYHQHSEVLPAAPQQCRDASVETSCRPRQHRREEPHNIALRRKHLSSDTVRSKATRTSTHTDKDPGRQHHTSSASASTPCGLNDDHKTPPNLFEISGMSLHFKPNSDTAIAHVRALNPQSHAMAPIPGLETFGAEYQTVHWVQRTQESWLLVGFRNRTTEPISCTGRGRKSLGFEPELHISQDTTGLETSSAGNSSEEDDDHATGGVRGLSSREPWKESDNYRLLSYRDKEELP</sequence>
<dbReference type="OrthoDB" id="3562657at2759"/>
<organism evidence="2 3">
    <name type="scientific">Didymella exigua CBS 183.55</name>
    <dbReference type="NCBI Taxonomy" id="1150837"/>
    <lineage>
        <taxon>Eukaryota</taxon>
        <taxon>Fungi</taxon>
        <taxon>Dikarya</taxon>
        <taxon>Ascomycota</taxon>
        <taxon>Pezizomycotina</taxon>
        <taxon>Dothideomycetes</taxon>
        <taxon>Pleosporomycetidae</taxon>
        <taxon>Pleosporales</taxon>
        <taxon>Pleosporineae</taxon>
        <taxon>Didymellaceae</taxon>
        <taxon>Didymella</taxon>
    </lineage>
</organism>
<dbReference type="Proteomes" id="UP000800082">
    <property type="component" value="Unassembled WGS sequence"/>
</dbReference>
<accession>A0A6A5S072</accession>
<gene>
    <name evidence="2" type="ORF">M421DRAFT_1550</name>
</gene>
<dbReference type="RefSeq" id="XP_033453228.1">
    <property type="nucleotide sequence ID" value="XM_033587614.1"/>
</dbReference>